<accession>A0A076LKR8</accession>
<gene>
    <name evidence="1" type="ORF">ETEE_2036</name>
</gene>
<sequence>MFKGEARRQKNRLINVHRSACLHVLTGNRTRRRESACGGK</sequence>
<organism evidence="1 2">
    <name type="scientific">Edwardsiella anguillarum ET080813</name>
    <dbReference type="NCBI Taxonomy" id="667120"/>
    <lineage>
        <taxon>Bacteria</taxon>
        <taxon>Pseudomonadati</taxon>
        <taxon>Pseudomonadota</taxon>
        <taxon>Gammaproteobacteria</taxon>
        <taxon>Enterobacterales</taxon>
        <taxon>Hafniaceae</taxon>
        <taxon>Edwardsiella</taxon>
    </lineage>
</organism>
<dbReference type="Proteomes" id="UP000028681">
    <property type="component" value="Chromosome"/>
</dbReference>
<dbReference type="KEGG" id="ete:ETEE_2036"/>
<evidence type="ECO:0000313" key="1">
    <source>
        <dbReference type="EMBL" id="AIJ08481.1"/>
    </source>
</evidence>
<dbReference type="EMBL" id="CP006664">
    <property type="protein sequence ID" value="AIJ08481.1"/>
    <property type="molecule type" value="Genomic_DNA"/>
</dbReference>
<name>A0A076LKR8_9GAMM</name>
<evidence type="ECO:0000313" key="2">
    <source>
        <dbReference type="Proteomes" id="UP000028681"/>
    </source>
</evidence>
<dbReference type="HOGENOM" id="CLU_3288775_0_0_6"/>
<proteinExistence type="predicted"/>
<protein>
    <submittedName>
        <fullName evidence="1">Uncharacterized protein</fullName>
    </submittedName>
</protein>
<reference evidence="1 2" key="1">
    <citation type="journal article" date="2012" name="PLoS ONE">
        <title>Edwardsiella comparative phylogenomics reveal the new intra/inter-species taxonomic relationships, virulence evolution and niche adaptation mechanisms.</title>
        <authorList>
            <person name="Yang M."/>
            <person name="Lv Y."/>
            <person name="Xiao J."/>
            <person name="Wu H."/>
            <person name="Zheng H."/>
            <person name="Liu Q."/>
            <person name="Zhang Y."/>
            <person name="Wang Q."/>
        </authorList>
    </citation>
    <scope>NUCLEOTIDE SEQUENCE [LARGE SCALE GENOMIC DNA]</scope>
    <source>
        <strain evidence="2">080813</strain>
    </source>
</reference>
<dbReference type="AlphaFoldDB" id="A0A076LKR8"/>